<proteinExistence type="predicted"/>
<dbReference type="RefSeq" id="WP_157069643.1">
    <property type="nucleotide sequence ID" value="NZ_CP011125.1"/>
</dbReference>
<organism evidence="3 4">
    <name type="scientific">Sandaracinus amylolyticus</name>
    <dbReference type="NCBI Taxonomy" id="927083"/>
    <lineage>
        <taxon>Bacteria</taxon>
        <taxon>Pseudomonadati</taxon>
        <taxon>Myxococcota</taxon>
        <taxon>Polyangia</taxon>
        <taxon>Polyangiales</taxon>
        <taxon>Sandaracinaceae</taxon>
        <taxon>Sandaracinus</taxon>
    </lineage>
</organism>
<dbReference type="KEGG" id="samy:DB32_006631"/>
<dbReference type="EMBL" id="CP011125">
    <property type="protein sequence ID" value="AKF09482.1"/>
    <property type="molecule type" value="Genomic_DNA"/>
</dbReference>
<gene>
    <name evidence="3" type="ORF">DB32_006631</name>
</gene>
<keyword evidence="1" id="KW-0812">Transmembrane</keyword>
<dbReference type="AlphaFoldDB" id="A0A0F6YLH9"/>
<keyword evidence="2" id="KW-0732">Signal</keyword>
<reference evidence="3 4" key="1">
    <citation type="submission" date="2015-03" db="EMBL/GenBank/DDBJ databases">
        <title>Genome assembly of Sandaracinus amylolyticus DSM 53668.</title>
        <authorList>
            <person name="Sharma G."/>
            <person name="Subramanian S."/>
        </authorList>
    </citation>
    <scope>NUCLEOTIDE SEQUENCE [LARGE SCALE GENOMIC DNA]</scope>
    <source>
        <strain evidence="3 4">DSM 53668</strain>
    </source>
</reference>
<evidence type="ECO:0000256" key="2">
    <source>
        <dbReference type="SAM" id="SignalP"/>
    </source>
</evidence>
<feature type="transmembrane region" description="Helical" evidence="1">
    <location>
        <begin position="221"/>
        <end position="241"/>
    </location>
</feature>
<feature type="signal peptide" evidence="2">
    <location>
        <begin position="1"/>
        <end position="19"/>
    </location>
</feature>
<dbReference type="Proteomes" id="UP000034883">
    <property type="component" value="Chromosome"/>
</dbReference>
<accession>A0A0F6YLH9</accession>
<protein>
    <submittedName>
        <fullName evidence="3">Uncharacterized protein</fullName>
    </submittedName>
</protein>
<dbReference type="STRING" id="927083.DB32_006631"/>
<sequence>MRLAALVMIVLTSACGSVARSVATEVPEPLIHESLRTLAQEDTQALAAEVFASPEVRSAMRELAATMTDGALDALGEEERAARMTEAIEALAARIVAAVAAAMDRELAPVVVSTVERSVDAATRELVSEQSRDRLAAGLSDVTDRVIVSASGTVREELRDVLTHPETQELLRATVRGIAEESVRGTERAVREARQAREAEGRAPSSVVASFERTVRRSAQLLDLLVLGAAIGLVGLVVWMARRSRRMALREMLARRREVVTLALLARLAQRGEDVPPELRRALERVLRESEPAARPKRWWRPAFHRDQPA</sequence>
<keyword evidence="4" id="KW-1185">Reference proteome</keyword>
<name>A0A0F6YLH9_9BACT</name>
<evidence type="ECO:0000313" key="3">
    <source>
        <dbReference type="EMBL" id="AKF09482.1"/>
    </source>
</evidence>
<keyword evidence="1" id="KW-0472">Membrane</keyword>
<feature type="chain" id="PRO_5002513016" evidence="2">
    <location>
        <begin position="20"/>
        <end position="310"/>
    </location>
</feature>
<keyword evidence="1" id="KW-1133">Transmembrane helix</keyword>
<dbReference type="PROSITE" id="PS51257">
    <property type="entry name" value="PROKAR_LIPOPROTEIN"/>
    <property type="match status" value="1"/>
</dbReference>
<evidence type="ECO:0000256" key="1">
    <source>
        <dbReference type="SAM" id="Phobius"/>
    </source>
</evidence>
<evidence type="ECO:0000313" key="4">
    <source>
        <dbReference type="Proteomes" id="UP000034883"/>
    </source>
</evidence>